<organism evidence="8 9">
    <name type="scientific">Mycolicibacterium rhodesiae</name>
    <name type="common">Mycobacterium rhodesiae</name>
    <dbReference type="NCBI Taxonomy" id="36814"/>
    <lineage>
        <taxon>Bacteria</taxon>
        <taxon>Bacillati</taxon>
        <taxon>Actinomycetota</taxon>
        <taxon>Actinomycetes</taxon>
        <taxon>Mycobacteriales</taxon>
        <taxon>Mycobacteriaceae</taxon>
        <taxon>Mycolicibacterium</taxon>
    </lineage>
</organism>
<reference evidence="8 9" key="1">
    <citation type="submission" date="2016-12" db="EMBL/GenBank/DDBJ databases">
        <title>The new phylogeny of genus Mycobacterium.</title>
        <authorList>
            <person name="Tortoli E."/>
            <person name="Trovato A."/>
            <person name="Cirillo D.M."/>
        </authorList>
    </citation>
    <scope>NUCLEOTIDE SEQUENCE [LARGE SCALE GENOMIC DNA]</scope>
    <source>
        <strain evidence="8 9">DSM 44223</strain>
    </source>
</reference>
<dbReference type="InterPro" id="IPR009075">
    <property type="entry name" value="AcylCo_DH/oxidase_C"/>
</dbReference>
<comment type="similarity">
    <text evidence="2">Belongs to the acyl-CoA dehydrogenase family.</text>
</comment>
<dbReference type="GO" id="GO:0003995">
    <property type="term" value="F:acyl-CoA dehydrogenase activity"/>
    <property type="evidence" value="ECO:0007669"/>
    <property type="project" value="TreeGrafter"/>
</dbReference>
<dbReference type="SUPFAM" id="SSF47203">
    <property type="entry name" value="Acyl-CoA dehydrogenase C-terminal domain-like"/>
    <property type="match status" value="1"/>
</dbReference>
<dbReference type="PANTHER" id="PTHR43884">
    <property type="entry name" value="ACYL-COA DEHYDROGENASE"/>
    <property type="match status" value="1"/>
</dbReference>
<dbReference type="SUPFAM" id="SSF56645">
    <property type="entry name" value="Acyl-CoA dehydrogenase NM domain-like"/>
    <property type="match status" value="1"/>
</dbReference>
<dbReference type="RefSeq" id="WP_083117459.1">
    <property type="nucleotide sequence ID" value="NZ_JACKUO010000022.1"/>
</dbReference>
<comment type="cofactor">
    <cofactor evidence="1">
        <name>FAD</name>
        <dbReference type="ChEBI" id="CHEBI:57692"/>
    </cofactor>
</comment>
<dbReference type="OrthoDB" id="8677713at2"/>
<evidence type="ECO:0000256" key="3">
    <source>
        <dbReference type="ARBA" id="ARBA00022630"/>
    </source>
</evidence>
<keyword evidence="4" id="KW-0274">FAD</keyword>
<evidence type="ECO:0000256" key="2">
    <source>
        <dbReference type="ARBA" id="ARBA00009347"/>
    </source>
</evidence>
<dbReference type="PANTHER" id="PTHR43884:SF20">
    <property type="entry name" value="ACYL-COA DEHYDROGENASE FADE28"/>
    <property type="match status" value="1"/>
</dbReference>
<dbReference type="Gene3D" id="1.10.540.10">
    <property type="entry name" value="Acyl-CoA dehydrogenase/oxidase, N-terminal domain"/>
    <property type="match status" value="1"/>
</dbReference>
<dbReference type="Gene3D" id="2.40.110.10">
    <property type="entry name" value="Butyryl-CoA Dehydrogenase, subunit A, domain 2"/>
    <property type="match status" value="1"/>
</dbReference>
<keyword evidence="3" id="KW-0285">Flavoprotein</keyword>
<dbReference type="Pfam" id="PF02771">
    <property type="entry name" value="Acyl-CoA_dh_N"/>
    <property type="match status" value="1"/>
</dbReference>
<dbReference type="EMBL" id="MVIH01000002">
    <property type="protein sequence ID" value="ORB55766.1"/>
    <property type="molecule type" value="Genomic_DNA"/>
</dbReference>
<dbReference type="InterPro" id="IPR009100">
    <property type="entry name" value="AcylCoA_DH/oxidase_NM_dom_sf"/>
</dbReference>
<dbReference type="InterPro" id="IPR036250">
    <property type="entry name" value="AcylCo_DH-like_C"/>
</dbReference>
<evidence type="ECO:0000256" key="5">
    <source>
        <dbReference type="ARBA" id="ARBA00023002"/>
    </source>
</evidence>
<evidence type="ECO:0000259" key="7">
    <source>
        <dbReference type="Pfam" id="PF02771"/>
    </source>
</evidence>
<dbReference type="Gene3D" id="1.20.140.10">
    <property type="entry name" value="Butyryl-CoA Dehydrogenase, subunit A, domain 3"/>
    <property type="match status" value="1"/>
</dbReference>
<dbReference type="Proteomes" id="UP000192534">
    <property type="component" value="Unassembled WGS sequence"/>
</dbReference>
<sequence length="366" mass="38218">MSALTTEQRDLAEAVTDLMAKRSPEAEVRRLMATDSGYDPEVWAELAAMGLLGLAIPEEFGGSGAGAVEVGLVMEAMGRALLCAPYLSTAVLTTQLLAALGDSDEQADVLPRIAAGELITTVAFAEAGSARPPLASTTMARADGAEWRLSGSKTYVLDATSAGRIYVLAGDGVFAVEAGAPGLEVTVLSTVDQTRKLGAVVLNDTPARLVGAAGSGAAALGHALDLVSVALLGEQAGGAMCAMRMAADYAKTRFQFGRAIGSFQAIKHMCADMLLEAESALSAARHVAAAFDAGDDSRFADLAVAQAYCSEAFVTVAANSIQVHGGIGFTWEHPAHLYLRRARTDAELFGDPAWHRERYVRLREAQ</sequence>
<comment type="caution">
    <text evidence="8">The sequence shown here is derived from an EMBL/GenBank/DDBJ whole genome shotgun (WGS) entry which is preliminary data.</text>
</comment>
<protein>
    <submittedName>
        <fullName evidence="8">Acyl-CoA dehydrogenase</fullName>
    </submittedName>
</protein>
<accession>A0A1X0J1R6</accession>
<name>A0A1X0J1R6_MYCRH</name>
<evidence type="ECO:0000259" key="6">
    <source>
        <dbReference type="Pfam" id="PF00441"/>
    </source>
</evidence>
<feature type="domain" description="Acyl-CoA dehydrogenase/oxidase N-terminal" evidence="7">
    <location>
        <begin position="5"/>
        <end position="117"/>
    </location>
</feature>
<dbReference type="InterPro" id="IPR046373">
    <property type="entry name" value="Acyl-CoA_Oxase/DH_mid-dom_sf"/>
</dbReference>
<evidence type="ECO:0000313" key="9">
    <source>
        <dbReference type="Proteomes" id="UP000192534"/>
    </source>
</evidence>
<dbReference type="CDD" id="cd00567">
    <property type="entry name" value="ACAD"/>
    <property type="match status" value="1"/>
</dbReference>
<keyword evidence="5" id="KW-0560">Oxidoreductase</keyword>
<proteinExistence type="inferred from homology"/>
<gene>
    <name evidence="8" type="ORF">BST42_04975</name>
</gene>
<dbReference type="InterPro" id="IPR037069">
    <property type="entry name" value="AcylCoA_DH/ox_N_sf"/>
</dbReference>
<evidence type="ECO:0000256" key="1">
    <source>
        <dbReference type="ARBA" id="ARBA00001974"/>
    </source>
</evidence>
<evidence type="ECO:0000256" key="4">
    <source>
        <dbReference type="ARBA" id="ARBA00022827"/>
    </source>
</evidence>
<dbReference type="AlphaFoldDB" id="A0A1X0J1R6"/>
<keyword evidence="9" id="KW-1185">Reference proteome</keyword>
<dbReference type="Pfam" id="PF00441">
    <property type="entry name" value="Acyl-CoA_dh_1"/>
    <property type="match status" value="1"/>
</dbReference>
<evidence type="ECO:0000313" key="8">
    <source>
        <dbReference type="EMBL" id="ORB55766.1"/>
    </source>
</evidence>
<dbReference type="InterPro" id="IPR013786">
    <property type="entry name" value="AcylCoA_DH/ox_N"/>
</dbReference>
<dbReference type="GO" id="GO:0050660">
    <property type="term" value="F:flavin adenine dinucleotide binding"/>
    <property type="evidence" value="ECO:0007669"/>
    <property type="project" value="InterPro"/>
</dbReference>
<feature type="domain" description="Acyl-CoA dehydrogenase/oxidase C-terminal" evidence="6">
    <location>
        <begin position="215"/>
        <end position="357"/>
    </location>
</feature>